<dbReference type="EMBL" id="JOJR01000807">
    <property type="protein sequence ID" value="RCN34247.1"/>
    <property type="molecule type" value="Genomic_DNA"/>
</dbReference>
<reference evidence="1 2" key="1">
    <citation type="submission" date="2014-10" db="EMBL/GenBank/DDBJ databases">
        <title>Draft genome of the hookworm Ancylostoma caninum.</title>
        <authorList>
            <person name="Mitreva M."/>
        </authorList>
    </citation>
    <scope>NUCLEOTIDE SEQUENCE [LARGE SCALE GENOMIC DNA]</scope>
    <source>
        <strain evidence="1 2">Baltimore</strain>
    </source>
</reference>
<dbReference type="Proteomes" id="UP000252519">
    <property type="component" value="Unassembled WGS sequence"/>
</dbReference>
<accession>A0A368FVE8</accession>
<name>A0A368FVE8_ANCCA</name>
<organism evidence="1 2">
    <name type="scientific">Ancylostoma caninum</name>
    <name type="common">Dog hookworm</name>
    <dbReference type="NCBI Taxonomy" id="29170"/>
    <lineage>
        <taxon>Eukaryota</taxon>
        <taxon>Metazoa</taxon>
        <taxon>Ecdysozoa</taxon>
        <taxon>Nematoda</taxon>
        <taxon>Chromadorea</taxon>
        <taxon>Rhabditida</taxon>
        <taxon>Rhabditina</taxon>
        <taxon>Rhabditomorpha</taxon>
        <taxon>Strongyloidea</taxon>
        <taxon>Ancylostomatidae</taxon>
        <taxon>Ancylostomatinae</taxon>
        <taxon>Ancylostoma</taxon>
    </lineage>
</organism>
<dbReference type="AlphaFoldDB" id="A0A368FVE8"/>
<keyword evidence="2" id="KW-1185">Reference proteome</keyword>
<evidence type="ECO:0000313" key="2">
    <source>
        <dbReference type="Proteomes" id="UP000252519"/>
    </source>
</evidence>
<protein>
    <submittedName>
        <fullName evidence="1">Uncharacterized protein</fullName>
    </submittedName>
</protein>
<proteinExistence type="predicted"/>
<evidence type="ECO:0000313" key="1">
    <source>
        <dbReference type="EMBL" id="RCN34247.1"/>
    </source>
</evidence>
<sequence>MLYLTKAILVLGKEEGRYTPVSVVYFTKSATAFSTSGATDTDDAMRYLSSFLLRSVYSPFMLCSVYNFSRTCSPL</sequence>
<gene>
    <name evidence="1" type="ORF">ANCCAN_19912</name>
</gene>
<comment type="caution">
    <text evidence="1">The sequence shown here is derived from an EMBL/GenBank/DDBJ whole genome shotgun (WGS) entry which is preliminary data.</text>
</comment>